<dbReference type="RefSeq" id="WP_123047978.1">
    <property type="nucleotide sequence ID" value="NZ_PTJO01000004.1"/>
</dbReference>
<dbReference type="EC" id="2.3.1.266" evidence="5"/>
<sequence length="153" mass="17386">MELRELEPVDAIRCAELEELLFDGDNPWPVERFLDGFAAPYVLYLGIFEKDELVAYAGLARLGPVDDSEFEIHTIGVAPEYHRRGLSRVLMDQFMELADSADGPVFLEVRTDNVPAISLYKAYGFIQQGVRRNYYQPSGADAYTMMRPARSEK</sequence>
<dbReference type="Pfam" id="PF00583">
    <property type="entry name" value="Acetyltransf_1"/>
    <property type="match status" value="1"/>
</dbReference>
<comment type="caution">
    <text evidence="7">The sequence shown here is derived from an EMBL/GenBank/DDBJ whole genome shotgun (WGS) entry which is preliminary data.</text>
</comment>
<dbReference type="GO" id="GO:0008999">
    <property type="term" value="F:protein-N-terminal-alanine acetyltransferase activity"/>
    <property type="evidence" value="ECO:0007669"/>
    <property type="project" value="UniProtKB-EC"/>
</dbReference>
<comment type="similarity">
    <text evidence="1 5">Belongs to the acetyltransferase family. RimI subfamily.</text>
</comment>
<keyword evidence="4" id="KW-0012">Acyltransferase</keyword>
<evidence type="ECO:0000256" key="4">
    <source>
        <dbReference type="ARBA" id="ARBA00023315"/>
    </source>
</evidence>
<dbReference type="InterPro" id="IPR050680">
    <property type="entry name" value="YpeA/RimI_acetyltransf"/>
</dbReference>
<dbReference type="EMBL" id="PTJO01000004">
    <property type="protein sequence ID" value="RNE48841.1"/>
    <property type="molecule type" value="Genomic_DNA"/>
</dbReference>
<keyword evidence="2 5" id="KW-0963">Cytoplasm</keyword>
<gene>
    <name evidence="7" type="primary">rimI</name>
    <name evidence="7" type="ORF">C5L39_05950</name>
</gene>
<keyword evidence="8" id="KW-1185">Reference proteome</keyword>
<keyword evidence="3 7" id="KW-0808">Transferase</keyword>
<comment type="subcellular location">
    <subcellularLocation>
        <location evidence="5">Cytoplasm</location>
    </subcellularLocation>
</comment>
<dbReference type="Proteomes" id="UP000266975">
    <property type="component" value="Unassembled WGS sequence"/>
</dbReference>
<dbReference type="PANTHER" id="PTHR43420">
    <property type="entry name" value="ACETYLTRANSFERASE"/>
    <property type="match status" value="1"/>
</dbReference>
<evidence type="ECO:0000259" key="6">
    <source>
        <dbReference type="PROSITE" id="PS51186"/>
    </source>
</evidence>
<dbReference type="NCBIfam" id="TIGR01575">
    <property type="entry name" value="rimI"/>
    <property type="match status" value="1"/>
</dbReference>
<reference evidence="7 8" key="1">
    <citation type="submission" date="2018-02" db="EMBL/GenBank/DDBJ databases">
        <title>Corynebacterium alimpuense sp. nov., a marine obligate actinomycete isolated from sediments of Valparaiso bay, Chile.</title>
        <authorList>
            <person name="Claverias F."/>
            <person name="Gonzales-Siles L."/>
            <person name="Salva-Serra F."/>
            <person name="Inganaes E."/>
            <person name="Molin K."/>
            <person name="Cumsille A."/>
            <person name="Undabarrena A."/>
            <person name="Couve E."/>
            <person name="Moore E.R.B."/>
            <person name="Gomila M."/>
            <person name="Camara B."/>
        </authorList>
    </citation>
    <scope>NUCLEOTIDE SEQUENCE [LARGE SCALE GENOMIC DNA]</scope>
    <source>
        <strain evidence="7 8">CCUG 69366</strain>
    </source>
</reference>
<dbReference type="InterPro" id="IPR016181">
    <property type="entry name" value="Acyl_CoA_acyltransferase"/>
</dbReference>
<evidence type="ECO:0000256" key="5">
    <source>
        <dbReference type="RuleBase" id="RU363094"/>
    </source>
</evidence>
<dbReference type="Gene3D" id="3.40.630.30">
    <property type="match status" value="1"/>
</dbReference>
<accession>A0A3M8K6J3</accession>
<protein>
    <recommendedName>
        <fullName evidence="5">[Ribosomal protein bS18]-alanine N-acetyltransferase</fullName>
        <ecNumber evidence="5">2.3.1.266</ecNumber>
    </recommendedName>
</protein>
<dbReference type="PROSITE" id="PS51186">
    <property type="entry name" value="GNAT"/>
    <property type="match status" value="1"/>
</dbReference>
<dbReference type="InterPro" id="IPR006464">
    <property type="entry name" value="AcTrfase_RimI/Ard1"/>
</dbReference>
<dbReference type="PANTHER" id="PTHR43420:SF44">
    <property type="entry name" value="ACETYLTRANSFERASE YPEA"/>
    <property type="match status" value="1"/>
</dbReference>
<feature type="domain" description="N-acetyltransferase" evidence="6">
    <location>
        <begin position="1"/>
        <end position="150"/>
    </location>
</feature>
<proteinExistence type="inferred from homology"/>
<evidence type="ECO:0000256" key="2">
    <source>
        <dbReference type="ARBA" id="ARBA00022490"/>
    </source>
</evidence>
<organism evidence="7 8">
    <name type="scientific">Corynebacterium alimapuense</name>
    <dbReference type="NCBI Taxonomy" id="1576874"/>
    <lineage>
        <taxon>Bacteria</taxon>
        <taxon>Bacillati</taxon>
        <taxon>Actinomycetota</taxon>
        <taxon>Actinomycetes</taxon>
        <taxon>Mycobacteriales</taxon>
        <taxon>Corynebacteriaceae</taxon>
        <taxon>Corynebacterium</taxon>
    </lineage>
</organism>
<dbReference type="SUPFAM" id="SSF55729">
    <property type="entry name" value="Acyl-CoA N-acyltransferases (Nat)"/>
    <property type="match status" value="1"/>
</dbReference>
<dbReference type="GO" id="GO:0005737">
    <property type="term" value="C:cytoplasm"/>
    <property type="evidence" value="ECO:0007669"/>
    <property type="project" value="UniProtKB-SubCell"/>
</dbReference>
<evidence type="ECO:0000313" key="8">
    <source>
        <dbReference type="Proteomes" id="UP000266975"/>
    </source>
</evidence>
<evidence type="ECO:0000313" key="7">
    <source>
        <dbReference type="EMBL" id="RNE48841.1"/>
    </source>
</evidence>
<comment type="catalytic activity">
    <reaction evidence="5">
        <text>N-terminal L-alanyl-[ribosomal protein bS18] + acetyl-CoA = N-terminal N(alpha)-acetyl-L-alanyl-[ribosomal protein bS18] + CoA + H(+)</text>
        <dbReference type="Rhea" id="RHEA:43756"/>
        <dbReference type="Rhea" id="RHEA-COMP:10676"/>
        <dbReference type="Rhea" id="RHEA-COMP:10677"/>
        <dbReference type="ChEBI" id="CHEBI:15378"/>
        <dbReference type="ChEBI" id="CHEBI:57287"/>
        <dbReference type="ChEBI" id="CHEBI:57288"/>
        <dbReference type="ChEBI" id="CHEBI:64718"/>
        <dbReference type="ChEBI" id="CHEBI:83683"/>
        <dbReference type="EC" id="2.3.1.266"/>
    </reaction>
</comment>
<name>A0A3M8K6J3_9CORY</name>
<evidence type="ECO:0000256" key="1">
    <source>
        <dbReference type="ARBA" id="ARBA00005395"/>
    </source>
</evidence>
<comment type="function">
    <text evidence="5">Acetylates the N-terminal alanine of ribosomal protein bS18.</text>
</comment>
<dbReference type="CDD" id="cd04301">
    <property type="entry name" value="NAT_SF"/>
    <property type="match status" value="1"/>
</dbReference>
<evidence type="ECO:0000256" key="3">
    <source>
        <dbReference type="ARBA" id="ARBA00022679"/>
    </source>
</evidence>
<dbReference type="OrthoDB" id="529907at2"/>
<dbReference type="AlphaFoldDB" id="A0A3M8K6J3"/>
<dbReference type="InterPro" id="IPR000182">
    <property type="entry name" value="GNAT_dom"/>
</dbReference>